<dbReference type="EMBL" id="AMEZ01000091">
    <property type="protein sequence ID" value="EKY24069.1"/>
    <property type="molecule type" value="Genomic_DNA"/>
</dbReference>
<dbReference type="STRING" id="545697.HMPREF0216_02828"/>
<keyword evidence="2" id="KW-1185">Reference proteome</keyword>
<accession>L1Q7W8</accession>
<reference evidence="1 2" key="1">
    <citation type="submission" date="2012-05" db="EMBL/GenBank/DDBJ databases">
        <authorList>
            <person name="Weinstock G."/>
            <person name="Sodergren E."/>
            <person name="Lobos E.A."/>
            <person name="Fulton L."/>
            <person name="Fulton R."/>
            <person name="Courtney L."/>
            <person name="Fronick C."/>
            <person name="O'Laughlin M."/>
            <person name="Godfrey J."/>
            <person name="Wilson R.M."/>
            <person name="Miner T."/>
            <person name="Farmer C."/>
            <person name="Delehaunty K."/>
            <person name="Cordes M."/>
            <person name="Minx P."/>
            <person name="Tomlinson C."/>
            <person name="Chen J."/>
            <person name="Wollam A."/>
            <person name="Pepin K.H."/>
            <person name="Bhonagiri V."/>
            <person name="Zhang X."/>
            <person name="Suruliraj S."/>
            <person name="Warren W."/>
            <person name="Mitreva M."/>
            <person name="Mardis E.R."/>
            <person name="Wilson R.K."/>
        </authorList>
    </citation>
    <scope>NUCLEOTIDE SEQUENCE [LARGE SCALE GENOMIC DNA]</scope>
    <source>
        <strain evidence="1 2">DSM 1785</strain>
    </source>
</reference>
<comment type="caution">
    <text evidence="1">The sequence shown here is derived from an EMBL/GenBank/DDBJ whole genome shotgun (WGS) entry which is preliminary data.</text>
</comment>
<dbReference type="OrthoDB" id="1707856at2"/>
<dbReference type="HOGENOM" id="CLU_2367863_0_0_9"/>
<dbReference type="PATRIC" id="fig|545697.3.peg.2779"/>
<dbReference type="RefSeq" id="WP_005215035.1">
    <property type="nucleotide sequence ID" value="NZ_KB291681.1"/>
</dbReference>
<dbReference type="AlphaFoldDB" id="L1Q7W8"/>
<gene>
    <name evidence="1" type="ORF">HMPREF0216_02828</name>
</gene>
<name>L1Q7W8_9CLOT</name>
<proteinExistence type="predicted"/>
<protein>
    <submittedName>
        <fullName evidence="1">Uncharacterized protein</fullName>
    </submittedName>
</protein>
<dbReference type="Proteomes" id="UP000010420">
    <property type="component" value="Unassembled WGS sequence"/>
</dbReference>
<organism evidence="1 2">
    <name type="scientific">Clostridium celatum DSM 1785</name>
    <dbReference type="NCBI Taxonomy" id="545697"/>
    <lineage>
        <taxon>Bacteria</taxon>
        <taxon>Bacillati</taxon>
        <taxon>Bacillota</taxon>
        <taxon>Clostridia</taxon>
        <taxon>Eubacteriales</taxon>
        <taxon>Clostridiaceae</taxon>
        <taxon>Clostridium</taxon>
    </lineage>
</organism>
<evidence type="ECO:0000313" key="2">
    <source>
        <dbReference type="Proteomes" id="UP000010420"/>
    </source>
</evidence>
<evidence type="ECO:0000313" key="1">
    <source>
        <dbReference type="EMBL" id="EKY24069.1"/>
    </source>
</evidence>
<sequence length="95" mass="10813">MVNNTLENKGVTKECAKYCMQSIVRLLNGDIKKFEEYATKALEINREIEEKVSWTSCSFKVNGKKVEAKINMKTQEIRDLEGNLLREGVIVGDSN</sequence>